<dbReference type="Pfam" id="PF17919">
    <property type="entry name" value="RT_RNaseH_2"/>
    <property type="match status" value="1"/>
</dbReference>
<reference evidence="2" key="1">
    <citation type="journal article" date="2019" name="Sci. Rep.">
        <title>Draft genome of Tanacetum cinerariifolium, the natural source of mosquito coil.</title>
        <authorList>
            <person name="Yamashiro T."/>
            <person name="Shiraishi A."/>
            <person name="Satake H."/>
            <person name="Nakayama K."/>
        </authorList>
    </citation>
    <scope>NUCLEOTIDE SEQUENCE</scope>
</reference>
<evidence type="ECO:0000259" key="1">
    <source>
        <dbReference type="Pfam" id="PF17919"/>
    </source>
</evidence>
<evidence type="ECO:0000313" key="2">
    <source>
        <dbReference type="EMBL" id="GEU67930.1"/>
    </source>
</evidence>
<accession>A0A6L2M2X3</accession>
<gene>
    <name evidence="2" type="ORF">Tci_039908</name>
</gene>
<dbReference type="PANTHER" id="PTHR33064">
    <property type="entry name" value="POL PROTEIN"/>
    <property type="match status" value="1"/>
</dbReference>
<dbReference type="SUPFAM" id="SSF56672">
    <property type="entry name" value="DNA/RNA polymerases"/>
    <property type="match status" value="1"/>
</dbReference>
<name>A0A6L2M2X3_TANCI</name>
<dbReference type="InterPro" id="IPR041577">
    <property type="entry name" value="RT_RNaseH_2"/>
</dbReference>
<dbReference type="InterPro" id="IPR051320">
    <property type="entry name" value="Viral_Replic_Matur_Polypro"/>
</dbReference>
<organism evidence="2">
    <name type="scientific">Tanacetum cinerariifolium</name>
    <name type="common">Dalmatian daisy</name>
    <name type="synonym">Chrysanthemum cinerariifolium</name>
    <dbReference type="NCBI Taxonomy" id="118510"/>
    <lineage>
        <taxon>Eukaryota</taxon>
        <taxon>Viridiplantae</taxon>
        <taxon>Streptophyta</taxon>
        <taxon>Embryophyta</taxon>
        <taxon>Tracheophyta</taxon>
        <taxon>Spermatophyta</taxon>
        <taxon>Magnoliopsida</taxon>
        <taxon>eudicotyledons</taxon>
        <taxon>Gunneridae</taxon>
        <taxon>Pentapetalae</taxon>
        <taxon>asterids</taxon>
        <taxon>campanulids</taxon>
        <taxon>Asterales</taxon>
        <taxon>Asteraceae</taxon>
        <taxon>Asteroideae</taxon>
        <taxon>Anthemideae</taxon>
        <taxon>Anthemidinae</taxon>
        <taxon>Tanacetum</taxon>
    </lineage>
</organism>
<comment type="caution">
    <text evidence="2">The sequence shown here is derived from an EMBL/GenBank/DDBJ whole genome shotgun (WGS) entry which is preliminary data.</text>
</comment>
<feature type="domain" description="Reverse transcriptase/retrotransposon-derived protein RNase H-like" evidence="1">
    <location>
        <begin position="59"/>
        <end position="96"/>
    </location>
</feature>
<dbReference type="EMBL" id="BKCJ010005657">
    <property type="protein sequence ID" value="GEU67930.1"/>
    <property type="molecule type" value="Genomic_DNA"/>
</dbReference>
<sequence>MTISSSSSFQSAVKSKVSFLGHVITRDGVQVKHEKIIVVQSWPIPFNVKEVCGFLGVIAHVLRLPDFSKIFVVECDASSSGVGAILSQEEHPVAYFEIEMCTCLFKDQAEVVVAQEEVQEKIYLVENEEELIEEEEFIEEEE</sequence>
<proteinExistence type="predicted"/>
<dbReference type="InterPro" id="IPR043502">
    <property type="entry name" value="DNA/RNA_pol_sf"/>
</dbReference>
<protein>
    <recommendedName>
        <fullName evidence="1">Reverse transcriptase/retrotransposon-derived protein RNase H-like domain-containing protein</fullName>
    </recommendedName>
</protein>
<dbReference type="PANTHER" id="PTHR33064:SF37">
    <property type="entry name" value="RIBONUCLEASE H"/>
    <property type="match status" value="1"/>
</dbReference>
<dbReference type="AlphaFoldDB" id="A0A6L2M2X3"/>